<dbReference type="SUPFAM" id="SSF52540">
    <property type="entry name" value="P-loop containing nucleoside triphosphate hydrolases"/>
    <property type="match status" value="1"/>
</dbReference>
<dbReference type="GO" id="GO:0016740">
    <property type="term" value="F:transferase activity"/>
    <property type="evidence" value="ECO:0007669"/>
    <property type="project" value="UniProtKB-KW"/>
</dbReference>
<keyword evidence="1" id="KW-0808">Transferase</keyword>
<protein>
    <submittedName>
        <fullName evidence="1">Sulfotransferase family protein</fullName>
    </submittedName>
</protein>
<name>A0A1H7DXK1_9RHOB</name>
<sequence>MTAVMPRRPQPVHVCIGAPRSGTTWLYENLRRSGTLFLPCVKEVRYWWGSRSDAERHKVLANRRISHEADAEQLDWLDRWEQTQNVSAPDYLDLMARPDRPSLDISPIYSTMPSERITALRDALPEASRVFVMLRNPFERNKSVIRLHGYMRGCFRGPMADATLLRYLESGFQKRHRDYARTVRLWRAAFGDRFGIFYHDELQADPERFLLQVQHFLGCPAVCKIDAEVARTVYNTQREGRPRAVSVLTPRQIELIARLSLNDARAFAGIDPVRAAMWEDRILPLCGDSLAVPPIPTDPDPVAELLRLSESLGETCDFALFQRDSGYEPASLLRWSQTPLDEVMALLDASGAEQVPNRFRFRADLAGKNGLAGPQTPLSAEDAFDWLRTRFRFQLNKKPGLYVVTTRGPLTDTHLMSLRDRLWAWDRRHRLLHVHSGPATDVQAGADGIFRAQVPLVEAGCARADWQRLFKNLAKRTDIQAMTRRLFG</sequence>
<evidence type="ECO:0000313" key="2">
    <source>
        <dbReference type="Proteomes" id="UP000199379"/>
    </source>
</evidence>
<dbReference type="Gene3D" id="3.40.50.300">
    <property type="entry name" value="P-loop containing nucleotide triphosphate hydrolases"/>
    <property type="match status" value="1"/>
</dbReference>
<reference evidence="1 2" key="1">
    <citation type="submission" date="2016-10" db="EMBL/GenBank/DDBJ databases">
        <authorList>
            <person name="de Groot N.N."/>
        </authorList>
    </citation>
    <scope>NUCLEOTIDE SEQUENCE [LARGE SCALE GENOMIC DNA]</scope>
    <source>
        <strain evidence="1 2">DSM 29340</strain>
    </source>
</reference>
<dbReference type="InterPro" id="IPR027417">
    <property type="entry name" value="P-loop_NTPase"/>
</dbReference>
<accession>A0A1H7DXK1</accession>
<dbReference type="STRING" id="1227549.SAMN05444007_11627"/>
<organism evidence="1 2">
    <name type="scientific">Cribrihabitans marinus</name>
    <dbReference type="NCBI Taxonomy" id="1227549"/>
    <lineage>
        <taxon>Bacteria</taxon>
        <taxon>Pseudomonadati</taxon>
        <taxon>Pseudomonadota</taxon>
        <taxon>Alphaproteobacteria</taxon>
        <taxon>Rhodobacterales</taxon>
        <taxon>Paracoccaceae</taxon>
        <taxon>Cribrihabitans</taxon>
    </lineage>
</organism>
<evidence type="ECO:0000313" key="1">
    <source>
        <dbReference type="EMBL" id="SEK06473.1"/>
    </source>
</evidence>
<proteinExistence type="predicted"/>
<dbReference type="Proteomes" id="UP000199379">
    <property type="component" value="Unassembled WGS sequence"/>
</dbReference>
<dbReference type="EMBL" id="FNYD01000016">
    <property type="protein sequence ID" value="SEK06473.1"/>
    <property type="molecule type" value="Genomic_DNA"/>
</dbReference>
<keyword evidence="2" id="KW-1185">Reference proteome</keyword>
<gene>
    <name evidence="1" type="ORF">SAMN05444007_11627</name>
</gene>
<dbReference type="OrthoDB" id="981508at2"/>
<dbReference type="AlphaFoldDB" id="A0A1H7DXK1"/>
<dbReference type="Pfam" id="PF13469">
    <property type="entry name" value="Sulfotransfer_3"/>
    <property type="match status" value="1"/>
</dbReference>